<evidence type="ECO:0000313" key="2">
    <source>
        <dbReference type="Proteomes" id="UP000475862"/>
    </source>
</evidence>
<dbReference type="EMBL" id="VYZN01000001">
    <property type="protein sequence ID" value="KAE9544905.1"/>
    <property type="molecule type" value="Genomic_DNA"/>
</dbReference>
<dbReference type="Proteomes" id="UP000475862">
    <property type="component" value="Unassembled WGS sequence"/>
</dbReference>
<organism evidence="1 2">
    <name type="scientific">Aphis glycines</name>
    <name type="common">Soybean aphid</name>
    <dbReference type="NCBI Taxonomy" id="307491"/>
    <lineage>
        <taxon>Eukaryota</taxon>
        <taxon>Metazoa</taxon>
        <taxon>Ecdysozoa</taxon>
        <taxon>Arthropoda</taxon>
        <taxon>Hexapoda</taxon>
        <taxon>Insecta</taxon>
        <taxon>Pterygota</taxon>
        <taxon>Neoptera</taxon>
        <taxon>Paraneoptera</taxon>
        <taxon>Hemiptera</taxon>
        <taxon>Sternorrhyncha</taxon>
        <taxon>Aphidomorpha</taxon>
        <taxon>Aphidoidea</taxon>
        <taxon>Aphididae</taxon>
        <taxon>Aphidini</taxon>
        <taxon>Aphis</taxon>
        <taxon>Aphis</taxon>
    </lineage>
</organism>
<keyword evidence="2" id="KW-1185">Reference proteome</keyword>
<sequence>MKSRKGKKILPKQKQTSVTRVMWSPAALDNSGIISKKINEPYLDLIHTLSSPFKVLTVKPSDVQPSLINSSADINPKINRTTCILKNDLQYLNDKVSSLENILLKQDEQLDAFEKNLLNNDFRTKMFSRNSLPSTTRSIMRYIFKDSILENIATKVLKKRNSAMTVATAEYSVQTCAYETNFGRSILTLNRLFL</sequence>
<comment type="caution">
    <text evidence="1">The sequence shown here is derived from an EMBL/GenBank/DDBJ whole genome shotgun (WGS) entry which is preliminary data.</text>
</comment>
<dbReference type="OrthoDB" id="10610202at2759"/>
<evidence type="ECO:0000313" key="1">
    <source>
        <dbReference type="EMBL" id="KAE9544905.1"/>
    </source>
</evidence>
<dbReference type="AlphaFoldDB" id="A0A6G0U700"/>
<name>A0A6G0U700_APHGL</name>
<accession>A0A6G0U700</accession>
<reference evidence="1 2" key="1">
    <citation type="submission" date="2019-08" db="EMBL/GenBank/DDBJ databases">
        <title>The genome of the soybean aphid Biotype 1, its phylome, world population structure and adaptation to the North American continent.</title>
        <authorList>
            <person name="Giordano R."/>
            <person name="Donthu R.K."/>
            <person name="Hernandez A.G."/>
            <person name="Wright C.L."/>
            <person name="Zimin A.V."/>
        </authorList>
    </citation>
    <scope>NUCLEOTIDE SEQUENCE [LARGE SCALE GENOMIC DNA]</scope>
    <source>
        <tissue evidence="1">Whole aphids</tissue>
    </source>
</reference>
<proteinExistence type="predicted"/>
<protein>
    <submittedName>
        <fullName evidence="1">Uncharacterized protein</fullName>
    </submittedName>
</protein>
<gene>
    <name evidence="1" type="ORF">AGLY_000448</name>
</gene>